<evidence type="ECO:0000259" key="5">
    <source>
        <dbReference type="PROSITE" id="PS50931"/>
    </source>
</evidence>
<protein>
    <submittedName>
        <fullName evidence="6">LysR family transcriptional regulator</fullName>
    </submittedName>
</protein>
<dbReference type="PRINTS" id="PR00039">
    <property type="entry name" value="HTHLYSR"/>
</dbReference>
<reference evidence="7" key="1">
    <citation type="journal article" date="2019" name="Int. J. Syst. Evol. Microbiol.">
        <title>The Global Catalogue of Microorganisms (GCM) 10K type strain sequencing project: providing services to taxonomists for standard genome sequencing and annotation.</title>
        <authorList>
            <consortium name="The Broad Institute Genomics Platform"/>
            <consortium name="The Broad Institute Genome Sequencing Center for Infectious Disease"/>
            <person name="Wu L."/>
            <person name="Ma J."/>
        </authorList>
    </citation>
    <scope>NUCLEOTIDE SEQUENCE [LARGE SCALE GENOMIC DNA]</scope>
    <source>
        <strain evidence="7">IBRC 10765</strain>
    </source>
</reference>
<proteinExistence type="inferred from homology"/>
<evidence type="ECO:0000313" key="7">
    <source>
        <dbReference type="Proteomes" id="UP001595617"/>
    </source>
</evidence>
<dbReference type="Proteomes" id="UP001595617">
    <property type="component" value="Unassembled WGS sequence"/>
</dbReference>
<dbReference type="RefSeq" id="WP_380692341.1">
    <property type="nucleotide sequence ID" value="NZ_JBHRYR010000002.1"/>
</dbReference>
<dbReference type="InterPro" id="IPR000847">
    <property type="entry name" value="LysR_HTH_N"/>
</dbReference>
<dbReference type="InterPro" id="IPR005119">
    <property type="entry name" value="LysR_subst-bd"/>
</dbReference>
<feature type="domain" description="HTH lysR-type" evidence="5">
    <location>
        <begin position="1"/>
        <end position="57"/>
    </location>
</feature>
<dbReference type="PROSITE" id="PS50931">
    <property type="entry name" value="HTH_LYSR"/>
    <property type="match status" value="1"/>
</dbReference>
<dbReference type="InterPro" id="IPR036390">
    <property type="entry name" value="WH_DNA-bd_sf"/>
</dbReference>
<dbReference type="Pfam" id="PF00126">
    <property type="entry name" value="HTH_1"/>
    <property type="match status" value="1"/>
</dbReference>
<evidence type="ECO:0000256" key="4">
    <source>
        <dbReference type="ARBA" id="ARBA00023163"/>
    </source>
</evidence>
<dbReference type="PANTHER" id="PTHR30126">
    <property type="entry name" value="HTH-TYPE TRANSCRIPTIONAL REGULATOR"/>
    <property type="match status" value="1"/>
</dbReference>
<keyword evidence="2" id="KW-0805">Transcription regulation</keyword>
<organism evidence="6 7">
    <name type="scientific">Saccharospirillum mangrovi</name>
    <dbReference type="NCBI Taxonomy" id="2161747"/>
    <lineage>
        <taxon>Bacteria</taxon>
        <taxon>Pseudomonadati</taxon>
        <taxon>Pseudomonadota</taxon>
        <taxon>Gammaproteobacteria</taxon>
        <taxon>Oceanospirillales</taxon>
        <taxon>Saccharospirillaceae</taxon>
        <taxon>Saccharospirillum</taxon>
    </lineage>
</organism>
<dbReference type="SUPFAM" id="SSF53850">
    <property type="entry name" value="Periplasmic binding protein-like II"/>
    <property type="match status" value="1"/>
</dbReference>
<name>A0ABV7ZRS0_9GAMM</name>
<evidence type="ECO:0000256" key="3">
    <source>
        <dbReference type="ARBA" id="ARBA00023125"/>
    </source>
</evidence>
<keyword evidence="3" id="KW-0238">DNA-binding</keyword>
<evidence type="ECO:0000313" key="6">
    <source>
        <dbReference type="EMBL" id="MFC3851228.1"/>
    </source>
</evidence>
<keyword evidence="7" id="KW-1185">Reference proteome</keyword>
<dbReference type="PANTHER" id="PTHR30126:SF40">
    <property type="entry name" value="HTH-TYPE TRANSCRIPTIONAL REGULATOR GLTR"/>
    <property type="match status" value="1"/>
</dbReference>
<keyword evidence="4" id="KW-0804">Transcription</keyword>
<dbReference type="InterPro" id="IPR036388">
    <property type="entry name" value="WH-like_DNA-bd_sf"/>
</dbReference>
<evidence type="ECO:0000256" key="2">
    <source>
        <dbReference type="ARBA" id="ARBA00023015"/>
    </source>
</evidence>
<evidence type="ECO:0000256" key="1">
    <source>
        <dbReference type="ARBA" id="ARBA00009437"/>
    </source>
</evidence>
<gene>
    <name evidence="6" type="ORF">ACFOOG_00165</name>
</gene>
<comment type="caution">
    <text evidence="6">The sequence shown here is derived from an EMBL/GenBank/DDBJ whole genome shotgun (WGS) entry which is preliminary data.</text>
</comment>
<comment type="similarity">
    <text evidence="1">Belongs to the LysR transcriptional regulatory family.</text>
</comment>
<dbReference type="Pfam" id="PF03466">
    <property type="entry name" value="LysR_substrate"/>
    <property type="match status" value="1"/>
</dbReference>
<dbReference type="Gene3D" id="3.40.190.10">
    <property type="entry name" value="Periplasmic binding protein-like II"/>
    <property type="match status" value="2"/>
</dbReference>
<dbReference type="EMBL" id="JBHRYR010000002">
    <property type="protein sequence ID" value="MFC3851228.1"/>
    <property type="molecule type" value="Genomic_DNA"/>
</dbReference>
<dbReference type="Gene3D" id="1.10.10.10">
    <property type="entry name" value="Winged helix-like DNA-binding domain superfamily/Winged helix DNA-binding domain"/>
    <property type="match status" value="1"/>
</dbReference>
<accession>A0ABV7ZRS0</accession>
<dbReference type="SUPFAM" id="SSF46785">
    <property type="entry name" value="Winged helix' DNA-binding domain"/>
    <property type="match status" value="1"/>
</dbReference>
<sequence>MDKLLKQFLTVAELNSLSHAATRLFISQPTLTHNIKKLEDNLGVELFVRSSKGMALTPYGELLMEQTRIMQRVHDNAMEKLAQLKVKRERGLRIGVGMAWWHLFFRDLLQDYRRENPTAPVHVDIGNHLRSMDQLLCGDIDLFIGHEIVGLNERAGAVFNPLFQAFDGCYVRAGHPLLAQPSCSLVDLLAYPHLDVTPDEARYTQVLDNLALKQAQRERYYVPERVVWATNSMTAGLDILRDSDAVMTYTNVLADYFVQQGVLPLPIDEPQGPHTVGLYVLAERADDEHIQHITGLIQQHVASAPFISQVTL</sequence>